<proteinExistence type="predicted"/>
<gene>
    <name evidence="1" type="ORF">SDC9_81223</name>
</gene>
<accession>A0A644Z1C1</accession>
<dbReference type="EMBL" id="VSSQ01007032">
    <property type="protein sequence ID" value="MPM34636.1"/>
    <property type="molecule type" value="Genomic_DNA"/>
</dbReference>
<evidence type="ECO:0000313" key="1">
    <source>
        <dbReference type="EMBL" id="MPM34636.1"/>
    </source>
</evidence>
<comment type="caution">
    <text evidence="1">The sequence shown here is derived from an EMBL/GenBank/DDBJ whole genome shotgun (WGS) entry which is preliminary data.</text>
</comment>
<dbReference type="AlphaFoldDB" id="A0A644Z1C1"/>
<protein>
    <submittedName>
        <fullName evidence="1">Uncharacterized protein</fullName>
    </submittedName>
</protein>
<sequence length="118" mass="13593">MLERIVAQYICRERRIIRDTVLNNALEFLPENTEIADFHAGYDVFRCIQYLVFGDMLSFQIFFQQKCQLALDARRDKLTKRQLSAVCIAGLAKNIAIIGLINLCHPAHGVARQPHFFP</sequence>
<reference evidence="1" key="1">
    <citation type="submission" date="2019-08" db="EMBL/GenBank/DDBJ databases">
        <authorList>
            <person name="Kucharzyk K."/>
            <person name="Murdoch R.W."/>
            <person name="Higgins S."/>
            <person name="Loffler F."/>
        </authorList>
    </citation>
    <scope>NUCLEOTIDE SEQUENCE</scope>
</reference>
<organism evidence="1">
    <name type="scientific">bioreactor metagenome</name>
    <dbReference type="NCBI Taxonomy" id="1076179"/>
    <lineage>
        <taxon>unclassified sequences</taxon>
        <taxon>metagenomes</taxon>
        <taxon>ecological metagenomes</taxon>
    </lineage>
</organism>
<name>A0A644Z1C1_9ZZZZ</name>